<dbReference type="EMBL" id="LGFT01000008">
    <property type="protein sequence ID" value="KUK45120.1"/>
    <property type="molecule type" value="Genomic_DNA"/>
</dbReference>
<organism evidence="2 5">
    <name type="scientific">Methanothrix harundinacea</name>
    <dbReference type="NCBI Taxonomy" id="301375"/>
    <lineage>
        <taxon>Archaea</taxon>
        <taxon>Methanobacteriati</taxon>
        <taxon>Methanobacteriota</taxon>
        <taxon>Stenosarchaea group</taxon>
        <taxon>Methanomicrobia</taxon>
        <taxon>Methanotrichales</taxon>
        <taxon>Methanotrichaceae</taxon>
        <taxon>Methanothrix</taxon>
    </lineage>
</organism>
<keyword evidence="1" id="KW-0472">Membrane</keyword>
<keyword evidence="1" id="KW-0812">Transmembrane</keyword>
<evidence type="ECO:0000256" key="1">
    <source>
        <dbReference type="SAM" id="Phobius"/>
    </source>
</evidence>
<keyword evidence="1" id="KW-1133">Transmembrane helix</keyword>
<feature type="transmembrane region" description="Helical" evidence="1">
    <location>
        <begin position="330"/>
        <end position="347"/>
    </location>
</feature>
<dbReference type="PATRIC" id="fig|301375.6.peg.1787"/>
<comment type="caution">
    <text evidence="2">The sequence shown here is derived from an EMBL/GenBank/DDBJ whole genome shotgun (WGS) entry which is preliminary data.</text>
</comment>
<reference evidence="3" key="1">
    <citation type="journal article" date="2015" name="MBio">
        <title>Genome-resolved metagenomic analysis reveals roles for candidate phyla and other microbial community members in biogeochemical transformations in oil reservoirs.</title>
        <authorList>
            <person name="Hu P."/>
            <person name="Tom L."/>
            <person name="Singh A."/>
            <person name="Thomas B.C."/>
            <person name="Baker B.J."/>
            <person name="Piceno Y.M."/>
            <person name="Andersen G.L."/>
            <person name="Banfield J.F."/>
        </authorList>
    </citation>
    <scope>NUCLEOTIDE SEQUENCE [LARGE SCALE GENOMIC DNA]</scope>
    <source>
        <strain evidence="3">56_747</strain>
    </source>
</reference>
<protein>
    <submittedName>
        <fullName evidence="2">Uncharacterized protein</fullName>
    </submittedName>
</protein>
<gene>
    <name evidence="2" type="ORF">XD72_0524</name>
    <name evidence="3" type="ORF">XE07_0233</name>
</gene>
<evidence type="ECO:0000313" key="4">
    <source>
        <dbReference type="Proteomes" id="UP000053961"/>
    </source>
</evidence>
<sequence length="352" mass="38388">MKLSLPFMLAITLVVIATSAQAQEVFDIYSDLQSCDVTVKGDAAGCLLKVDLSSTKDGLIQTRTLSLDGPGTWIVAWDVSGAKEGSYGACAKLIREGVVISERCTDFYYGGRVNIRFDVRDAHADYRGMTLLVYSEDLAVVDIYYTLVKGDKAVYISKRESVPIAGSYGSPSDLSLEWKQLLENGQEYKGRVKIVEKKNGQTRAFMNSFVARDDAEITDTYQDETGASATVMGRSRVPFEGSLKFDLYQNGALLASVEEKTPILLAGDDETVEISWNGTLDPGIYQLTIQLIGNDGDVIDIEESIIEAEIPPRPLTVETPAEGESGRSKMVIAAAVLLLAAVMIVVVRRRRG</sequence>
<proteinExistence type="predicted"/>
<dbReference type="AlphaFoldDB" id="A0A101FVF3"/>
<dbReference type="Proteomes" id="UP000057043">
    <property type="component" value="Unassembled WGS sequence"/>
</dbReference>
<evidence type="ECO:0000313" key="2">
    <source>
        <dbReference type="EMBL" id="KUK45120.1"/>
    </source>
</evidence>
<dbReference type="Proteomes" id="UP000053961">
    <property type="component" value="Unassembled WGS sequence"/>
</dbReference>
<name>A0A101FVF3_9EURY</name>
<evidence type="ECO:0000313" key="5">
    <source>
        <dbReference type="Proteomes" id="UP000057043"/>
    </source>
</evidence>
<evidence type="ECO:0000313" key="3">
    <source>
        <dbReference type="EMBL" id="KUK97403.1"/>
    </source>
</evidence>
<dbReference type="EMBL" id="LGHB01000002">
    <property type="protein sequence ID" value="KUK97403.1"/>
    <property type="molecule type" value="Genomic_DNA"/>
</dbReference>
<reference evidence="4 5" key="2">
    <citation type="journal article" date="2015" name="MBio">
        <title>Genome-Resolved Metagenomic Analysis Reveals Roles for Candidate Phyla and Other Microbial Community Members in Biogeochemical Transformations in Oil Reservoirs.</title>
        <authorList>
            <person name="Hu P."/>
            <person name="Tom L."/>
            <person name="Singh A."/>
            <person name="Thomas B.C."/>
            <person name="Baker B.J."/>
            <person name="Piceno Y.M."/>
            <person name="Andersen G.L."/>
            <person name="Banfield J.F."/>
        </authorList>
    </citation>
    <scope>NUCLEOTIDE SEQUENCE [LARGE SCALE GENOMIC DNA]</scope>
    <source>
        <strain evidence="2">57_489</strain>
    </source>
</reference>
<accession>A0A101FVF3</accession>